<gene>
    <name evidence="6" type="ORF">HELGO_WM111</name>
</gene>
<organism evidence="6">
    <name type="scientific">uncultured Sulfurovum sp</name>
    <dbReference type="NCBI Taxonomy" id="269237"/>
    <lineage>
        <taxon>Bacteria</taxon>
        <taxon>Pseudomonadati</taxon>
        <taxon>Campylobacterota</taxon>
        <taxon>Epsilonproteobacteria</taxon>
        <taxon>Campylobacterales</taxon>
        <taxon>Sulfurovaceae</taxon>
        <taxon>Sulfurovum</taxon>
        <taxon>environmental samples</taxon>
    </lineage>
</organism>
<accession>A0A6S6SKX1</accession>
<evidence type="ECO:0000259" key="5">
    <source>
        <dbReference type="PROSITE" id="PS51007"/>
    </source>
</evidence>
<dbReference type="InterPro" id="IPR036909">
    <property type="entry name" value="Cyt_c-like_dom_sf"/>
</dbReference>
<dbReference type="Pfam" id="PF00034">
    <property type="entry name" value="Cytochrom_C"/>
    <property type="match status" value="1"/>
</dbReference>
<dbReference type="Gene3D" id="1.10.760.10">
    <property type="entry name" value="Cytochrome c-like domain"/>
    <property type="match status" value="1"/>
</dbReference>
<dbReference type="Gene3D" id="1.20.120.20">
    <property type="entry name" value="Apolipoprotein"/>
    <property type="match status" value="1"/>
</dbReference>
<evidence type="ECO:0000256" key="2">
    <source>
        <dbReference type="ARBA" id="ARBA00022723"/>
    </source>
</evidence>
<name>A0A6S6SKX1_9BACT</name>
<evidence type="ECO:0000313" key="6">
    <source>
        <dbReference type="EMBL" id="CAA6810868.1"/>
    </source>
</evidence>
<dbReference type="PROSITE" id="PS51007">
    <property type="entry name" value="CYTC"/>
    <property type="match status" value="1"/>
</dbReference>
<evidence type="ECO:0000256" key="1">
    <source>
        <dbReference type="ARBA" id="ARBA00022617"/>
    </source>
</evidence>
<feature type="domain" description="Cytochrome c" evidence="5">
    <location>
        <begin position="117"/>
        <end position="199"/>
    </location>
</feature>
<dbReference type="EMBL" id="CACVAS010000058">
    <property type="protein sequence ID" value="CAA6810868.1"/>
    <property type="molecule type" value="Genomic_DNA"/>
</dbReference>
<keyword evidence="2 4" id="KW-0479">Metal-binding</keyword>
<keyword evidence="1 4" id="KW-0349">Heme</keyword>
<proteinExistence type="predicted"/>
<evidence type="ECO:0000256" key="3">
    <source>
        <dbReference type="ARBA" id="ARBA00023004"/>
    </source>
</evidence>
<dbReference type="GO" id="GO:0046872">
    <property type="term" value="F:metal ion binding"/>
    <property type="evidence" value="ECO:0007669"/>
    <property type="project" value="UniProtKB-KW"/>
</dbReference>
<dbReference type="PROSITE" id="PS51257">
    <property type="entry name" value="PROKAR_LIPOPROTEIN"/>
    <property type="match status" value="1"/>
</dbReference>
<keyword evidence="3 4" id="KW-0408">Iron</keyword>
<dbReference type="GO" id="GO:0009055">
    <property type="term" value="F:electron transfer activity"/>
    <property type="evidence" value="ECO:0007669"/>
    <property type="project" value="InterPro"/>
</dbReference>
<protein>
    <submittedName>
        <fullName evidence="6">Cytochrome C553 (Soluble cytochrome f)</fullName>
    </submittedName>
</protein>
<evidence type="ECO:0000256" key="4">
    <source>
        <dbReference type="PROSITE-ProRule" id="PRU00433"/>
    </source>
</evidence>
<dbReference type="AlphaFoldDB" id="A0A6S6SKX1"/>
<dbReference type="GO" id="GO:0020037">
    <property type="term" value="F:heme binding"/>
    <property type="evidence" value="ECO:0007669"/>
    <property type="project" value="InterPro"/>
</dbReference>
<dbReference type="SUPFAM" id="SSF46626">
    <property type="entry name" value="Cytochrome c"/>
    <property type="match status" value="1"/>
</dbReference>
<reference evidence="6" key="1">
    <citation type="submission" date="2020-01" db="EMBL/GenBank/DDBJ databases">
        <authorList>
            <person name="Meier V. D."/>
            <person name="Meier V D."/>
        </authorList>
    </citation>
    <scope>NUCLEOTIDE SEQUENCE</scope>
    <source>
        <strain evidence="6">HLG_WM_MAG_01</strain>
    </source>
</reference>
<dbReference type="InterPro" id="IPR009056">
    <property type="entry name" value="Cyt_c-like_dom"/>
</dbReference>
<sequence length="199" mass="20057">MNKITLLSLVTATVLFTACGEDAKKTVTDAATSVSDSVKETATSVSDTVKETATKAVDATKEAAEAASDKAAEVAEAASDKAVEVKEATEKKAADAATALKERAAATTEAVKEAVTPENAAGKAAYAKCAGCHGADGKTKALGKSPEVAGQPVATLVEALKGYKAGTRNISGMGMLMKGQVASMDDATITAVSEYMSAM</sequence>